<evidence type="ECO:0000256" key="2">
    <source>
        <dbReference type="ARBA" id="ARBA00022801"/>
    </source>
</evidence>
<dbReference type="InterPro" id="IPR011042">
    <property type="entry name" value="6-blade_b-propeller_TolB-like"/>
</dbReference>
<dbReference type="GO" id="GO:0004064">
    <property type="term" value="F:arylesterase activity"/>
    <property type="evidence" value="ECO:0007669"/>
    <property type="project" value="UniProtKB-UniRule"/>
</dbReference>
<comment type="cofactor">
    <cofactor evidence="5 7">
        <name>Ca(2+)</name>
        <dbReference type="ChEBI" id="CHEBI:29108"/>
    </cofactor>
    <text evidence="5 7">Binds 2 calcium ions per subunit.</text>
</comment>
<evidence type="ECO:0000256" key="1">
    <source>
        <dbReference type="ARBA" id="ARBA00008595"/>
    </source>
</evidence>
<keyword evidence="8" id="KW-0812">Transmembrane</keyword>
<feature type="transmembrane region" description="Helical" evidence="8">
    <location>
        <begin position="12"/>
        <end position="34"/>
    </location>
</feature>
<dbReference type="PANTHER" id="PTHR11799:SF28">
    <property type="entry name" value="MECHANOSENSORY ABNORMALITY PROTEIN 6"/>
    <property type="match status" value="1"/>
</dbReference>
<comment type="caution">
    <text evidence="9">The sequence shown here is derived from an EMBL/GenBank/DDBJ whole genome shotgun (WGS) entry which is preliminary data.</text>
</comment>
<feature type="disulfide bond" description="In form B" evidence="6">
    <location>
        <begin position="50"/>
        <end position="370"/>
    </location>
</feature>
<dbReference type="Proteomes" id="UP001432322">
    <property type="component" value="Unassembled WGS sequence"/>
</dbReference>
<sequence length="378" mass="42341">LSAMPPSDMSSFLVKLTSWLGIVWISTTIVRFILLSDSNKRVYNHTPGPCRILQGIENGSAGIEYVSELRLAFISNGLGAVDGEGIGRILTYEFPEKTDQEQRKIHQATPLKIQRSEQFREDKFAPMGLSAFSSKGRISLYVINAHPERKCVEVFTFIKEKSLLQHRKSICDPKFNSLTSIAVVGADRFFVTNLAYFNCGWMQMAELSLQLNFGSILLYSGKEAEYAEKYFPSPSGIFYDKTRERIVVSSMLNEIITIYSLKKDLSLNHSLDISLLSSPAGIYVEPKSGDIFAAFHPILNSLVFHWMGVKEERVVSPSQVLRVRIQEDGVSWVVTEPYANDGATISASNDVLYVNEQLLIGSLFGKCLLCDVDYPQFA</sequence>
<dbReference type="InterPro" id="IPR002640">
    <property type="entry name" value="Arylesterase"/>
</dbReference>
<proteinExistence type="inferred from homology"/>
<organism evidence="9 10">
    <name type="scientific">Pristionchus fissidentatus</name>
    <dbReference type="NCBI Taxonomy" id="1538716"/>
    <lineage>
        <taxon>Eukaryota</taxon>
        <taxon>Metazoa</taxon>
        <taxon>Ecdysozoa</taxon>
        <taxon>Nematoda</taxon>
        <taxon>Chromadorea</taxon>
        <taxon>Rhabditida</taxon>
        <taxon>Rhabditina</taxon>
        <taxon>Diplogasteromorpha</taxon>
        <taxon>Diplogasteroidea</taxon>
        <taxon>Neodiplogasteridae</taxon>
        <taxon>Pristionchus</taxon>
    </lineage>
</organism>
<dbReference type="PRINTS" id="PR01785">
    <property type="entry name" value="PARAOXONASE"/>
</dbReference>
<evidence type="ECO:0000313" key="9">
    <source>
        <dbReference type="EMBL" id="GMT28185.1"/>
    </source>
</evidence>
<keyword evidence="4 7" id="KW-0325">Glycoprotein</keyword>
<reference evidence="9" key="1">
    <citation type="submission" date="2023-10" db="EMBL/GenBank/DDBJ databases">
        <title>Genome assembly of Pristionchus species.</title>
        <authorList>
            <person name="Yoshida K."/>
            <person name="Sommer R.J."/>
        </authorList>
    </citation>
    <scope>NUCLEOTIDE SEQUENCE</scope>
    <source>
        <strain evidence="9">RS5133</strain>
    </source>
</reference>
<evidence type="ECO:0000256" key="3">
    <source>
        <dbReference type="ARBA" id="ARBA00023157"/>
    </source>
</evidence>
<dbReference type="EMBL" id="BTSY01000005">
    <property type="protein sequence ID" value="GMT28185.1"/>
    <property type="molecule type" value="Genomic_DNA"/>
</dbReference>
<feature type="non-terminal residue" evidence="9">
    <location>
        <position position="1"/>
    </location>
</feature>
<gene>
    <name evidence="9" type="ORF">PFISCL1PPCAC_19482</name>
</gene>
<dbReference type="GO" id="GO:0046872">
    <property type="term" value="F:metal ion binding"/>
    <property type="evidence" value="ECO:0007669"/>
    <property type="project" value="UniProtKB-KW"/>
</dbReference>
<accession>A0AAV5WCP2</accession>
<evidence type="ECO:0000256" key="8">
    <source>
        <dbReference type="SAM" id="Phobius"/>
    </source>
</evidence>
<keyword evidence="8" id="KW-0472">Membrane</keyword>
<name>A0AAV5WCP2_9BILA</name>
<evidence type="ECO:0000256" key="5">
    <source>
        <dbReference type="PIRSR" id="PIRSR602640-2"/>
    </source>
</evidence>
<keyword evidence="5 7" id="KW-0479">Metal-binding</keyword>
<keyword evidence="5 7" id="KW-0106">Calcium</keyword>
<keyword evidence="3 6" id="KW-1015">Disulfide bond</keyword>
<dbReference type="SUPFAM" id="SSF63829">
    <property type="entry name" value="Calcium-dependent phosphotriesterase"/>
    <property type="match status" value="1"/>
</dbReference>
<keyword evidence="10" id="KW-1185">Reference proteome</keyword>
<dbReference type="Pfam" id="PF01731">
    <property type="entry name" value="Arylesterase"/>
    <property type="match status" value="1"/>
</dbReference>
<feature type="binding site" evidence="5">
    <location>
        <position position="129"/>
    </location>
    <ligand>
        <name>Ca(2+)</name>
        <dbReference type="ChEBI" id="CHEBI:29108"/>
        <label>1</label>
        <note>catalytic</note>
    </ligand>
</feature>
<dbReference type="PANTHER" id="PTHR11799">
    <property type="entry name" value="PARAOXONASE"/>
    <property type="match status" value="1"/>
</dbReference>
<dbReference type="Gene3D" id="2.120.10.30">
    <property type="entry name" value="TolB, C-terminal domain"/>
    <property type="match status" value="1"/>
</dbReference>
<keyword evidence="8" id="KW-1133">Transmembrane helix</keyword>
<keyword evidence="2 7" id="KW-0378">Hydrolase</keyword>
<evidence type="ECO:0000313" key="10">
    <source>
        <dbReference type="Proteomes" id="UP001432322"/>
    </source>
</evidence>
<dbReference type="EC" id="3.1.1.2" evidence="7"/>
<evidence type="ECO:0000256" key="6">
    <source>
        <dbReference type="PIRSR" id="PIRSR602640-3"/>
    </source>
</evidence>
<protein>
    <recommendedName>
        <fullName evidence="7">Paraoxonase</fullName>
        <ecNumber evidence="7">3.1.1.2</ecNumber>
    </recommendedName>
</protein>
<comment type="catalytic activity">
    <reaction evidence="7">
        <text>a phenyl acetate + H2O = a phenol + acetate + H(+)</text>
        <dbReference type="Rhea" id="RHEA:17309"/>
        <dbReference type="ChEBI" id="CHEBI:15377"/>
        <dbReference type="ChEBI" id="CHEBI:15378"/>
        <dbReference type="ChEBI" id="CHEBI:30089"/>
        <dbReference type="ChEBI" id="CHEBI:33853"/>
        <dbReference type="ChEBI" id="CHEBI:140310"/>
        <dbReference type="EC" id="3.1.1.2"/>
    </reaction>
</comment>
<comment type="similarity">
    <text evidence="1 7">Belongs to the paraoxonase family.</text>
</comment>
<evidence type="ECO:0000256" key="4">
    <source>
        <dbReference type="ARBA" id="ARBA00023180"/>
    </source>
</evidence>
<dbReference type="InterPro" id="IPR051288">
    <property type="entry name" value="Serum_paraoxonase/arylesterase"/>
</dbReference>
<evidence type="ECO:0000256" key="7">
    <source>
        <dbReference type="RuleBase" id="RU368025"/>
    </source>
</evidence>
<dbReference type="AlphaFoldDB" id="A0AAV5WCP2"/>